<accession>A0A1G1TGV5</accession>
<proteinExistence type="predicted"/>
<dbReference type="Proteomes" id="UP000177506">
    <property type="component" value="Unassembled WGS sequence"/>
</dbReference>
<gene>
    <name evidence="1" type="ORF">BEN49_07620</name>
</gene>
<comment type="caution">
    <text evidence="1">The sequence shown here is derived from an EMBL/GenBank/DDBJ whole genome shotgun (WGS) entry which is preliminary data.</text>
</comment>
<keyword evidence="2" id="KW-1185">Reference proteome</keyword>
<organism evidence="1 2">
    <name type="scientific">Hymenobacter coccineus</name>
    <dbReference type="NCBI Taxonomy" id="1908235"/>
    <lineage>
        <taxon>Bacteria</taxon>
        <taxon>Pseudomonadati</taxon>
        <taxon>Bacteroidota</taxon>
        <taxon>Cytophagia</taxon>
        <taxon>Cytophagales</taxon>
        <taxon>Hymenobacteraceae</taxon>
        <taxon>Hymenobacter</taxon>
    </lineage>
</organism>
<sequence length="88" mass="9803">MLRLLSCQHATLLIEQRADAPLAPRDRRSLWLHLHYCPYCHRYARQTVLLVQLAQARAAGAPDALPGLPDAARQRIRQQLAGAGLDAL</sequence>
<evidence type="ECO:0000313" key="1">
    <source>
        <dbReference type="EMBL" id="OGX90108.1"/>
    </source>
</evidence>
<evidence type="ECO:0000313" key="2">
    <source>
        <dbReference type="Proteomes" id="UP000177506"/>
    </source>
</evidence>
<reference evidence="1 2" key="1">
    <citation type="submission" date="2016-08" db="EMBL/GenBank/DDBJ databases">
        <title>Hymenobacter coccineus sp. nov., Hymenobacter lapidarius sp. nov. and Hymenobacter glacialis sp. nov., isolated from Antarctic soil.</title>
        <authorList>
            <person name="Sedlacek I."/>
            <person name="Kralova S."/>
            <person name="Kyrova K."/>
            <person name="Maslanova I."/>
            <person name="Stankova E."/>
            <person name="Vrbovska V."/>
            <person name="Nemec M."/>
            <person name="Bartak M."/>
            <person name="Svec P."/>
            <person name="Busse H.-J."/>
            <person name="Pantucek R."/>
        </authorList>
    </citation>
    <scope>NUCLEOTIDE SEQUENCE [LARGE SCALE GENOMIC DNA]</scope>
    <source>
        <strain evidence="1 2">CCM 8649</strain>
    </source>
</reference>
<dbReference type="RefSeq" id="WP_070743877.1">
    <property type="nucleotide sequence ID" value="NZ_MDZA01000199.1"/>
</dbReference>
<name>A0A1G1TGV5_9BACT</name>
<dbReference type="EMBL" id="MDZA01000199">
    <property type="protein sequence ID" value="OGX90108.1"/>
    <property type="molecule type" value="Genomic_DNA"/>
</dbReference>
<dbReference type="AlphaFoldDB" id="A0A1G1TGV5"/>
<evidence type="ECO:0008006" key="3">
    <source>
        <dbReference type="Google" id="ProtNLM"/>
    </source>
</evidence>
<protein>
    <recommendedName>
        <fullName evidence="3">Zinc-finger domain-containing protein</fullName>
    </recommendedName>
</protein>